<feature type="transmembrane region" description="Helical" evidence="6">
    <location>
        <begin position="379"/>
        <end position="400"/>
    </location>
</feature>
<feature type="transmembrane region" description="Helical" evidence="6">
    <location>
        <begin position="47"/>
        <end position="70"/>
    </location>
</feature>
<dbReference type="InterPro" id="IPR002293">
    <property type="entry name" value="AA/rel_permease1"/>
</dbReference>
<evidence type="ECO:0008006" key="9">
    <source>
        <dbReference type="Google" id="ProtNLM"/>
    </source>
</evidence>
<evidence type="ECO:0000256" key="3">
    <source>
        <dbReference type="ARBA" id="ARBA00022692"/>
    </source>
</evidence>
<keyword evidence="4 6" id="KW-1133">Transmembrane helix</keyword>
<reference evidence="7 8" key="1">
    <citation type="submission" date="2023-08" db="EMBL/GenBank/DDBJ databases">
        <title>Black Yeasts Isolated from many extreme environments.</title>
        <authorList>
            <person name="Coleine C."/>
            <person name="Stajich J.E."/>
            <person name="Selbmann L."/>
        </authorList>
    </citation>
    <scope>NUCLEOTIDE SEQUENCE [LARGE SCALE GENOMIC DNA]</scope>
    <source>
        <strain evidence="7 8">CCFEE 5910</strain>
    </source>
</reference>
<protein>
    <recommendedName>
        <fullName evidence="9">Amino acid permease</fullName>
    </recommendedName>
</protein>
<evidence type="ECO:0000313" key="7">
    <source>
        <dbReference type="EMBL" id="KAK5090466.1"/>
    </source>
</evidence>
<comment type="caution">
    <text evidence="7">The sequence shown here is derived from an EMBL/GenBank/DDBJ whole genome shotgun (WGS) entry which is preliminary data.</text>
</comment>
<comment type="subcellular location">
    <subcellularLocation>
        <location evidence="1">Membrane</location>
        <topology evidence="1">Multi-pass membrane protein</topology>
    </subcellularLocation>
</comment>
<dbReference type="EMBL" id="JAVRRJ010000001">
    <property type="protein sequence ID" value="KAK5090466.1"/>
    <property type="molecule type" value="Genomic_DNA"/>
</dbReference>
<dbReference type="Gene3D" id="1.20.1740.10">
    <property type="entry name" value="Amino acid/polyamine transporter I"/>
    <property type="match status" value="1"/>
</dbReference>
<dbReference type="AlphaFoldDB" id="A0AAN7YKK1"/>
<dbReference type="Pfam" id="PF13520">
    <property type="entry name" value="AA_permease_2"/>
    <property type="match status" value="1"/>
</dbReference>
<gene>
    <name evidence="7" type="ORF">LTR05_000638</name>
</gene>
<keyword evidence="5 6" id="KW-0472">Membrane</keyword>
<evidence type="ECO:0000256" key="5">
    <source>
        <dbReference type="ARBA" id="ARBA00023136"/>
    </source>
</evidence>
<evidence type="ECO:0000256" key="2">
    <source>
        <dbReference type="ARBA" id="ARBA00022448"/>
    </source>
</evidence>
<evidence type="ECO:0000256" key="4">
    <source>
        <dbReference type="ARBA" id="ARBA00022989"/>
    </source>
</evidence>
<feature type="transmembrane region" description="Helical" evidence="6">
    <location>
        <begin position="76"/>
        <end position="94"/>
    </location>
</feature>
<feature type="transmembrane region" description="Helical" evidence="6">
    <location>
        <begin position="472"/>
        <end position="494"/>
    </location>
</feature>
<feature type="transmembrane region" description="Helical" evidence="6">
    <location>
        <begin position="239"/>
        <end position="256"/>
    </location>
</feature>
<feature type="transmembrane region" description="Helical" evidence="6">
    <location>
        <begin position="277"/>
        <end position="299"/>
    </location>
</feature>
<dbReference type="PIRSF" id="PIRSF006060">
    <property type="entry name" value="AA_transporter"/>
    <property type="match status" value="1"/>
</dbReference>
<keyword evidence="3 6" id="KW-0812">Transmembrane</keyword>
<keyword evidence="8" id="KW-1185">Reference proteome</keyword>
<dbReference type="GO" id="GO:0022857">
    <property type="term" value="F:transmembrane transporter activity"/>
    <property type="evidence" value="ECO:0007669"/>
    <property type="project" value="InterPro"/>
</dbReference>
<dbReference type="PANTHER" id="PTHR45649:SF5">
    <property type="entry name" value="GABA TRANSPORTER (EUROFUNG)-RELATED"/>
    <property type="match status" value="1"/>
</dbReference>
<evidence type="ECO:0000256" key="1">
    <source>
        <dbReference type="ARBA" id="ARBA00004141"/>
    </source>
</evidence>
<accession>A0AAN7YKK1</accession>
<feature type="transmembrane region" description="Helical" evidence="6">
    <location>
        <begin position="406"/>
        <end position="425"/>
    </location>
</feature>
<feature type="transmembrane region" description="Helical" evidence="6">
    <location>
        <begin position="200"/>
        <end position="219"/>
    </location>
</feature>
<organism evidence="7 8">
    <name type="scientific">Lithohypha guttulata</name>
    <dbReference type="NCBI Taxonomy" id="1690604"/>
    <lineage>
        <taxon>Eukaryota</taxon>
        <taxon>Fungi</taxon>
        <taxon>Dikarya</taxon>
        <taxon>Ascomycota</taxon>
        <taxon>Pezizomycotina</taxon>
        <taxon>Eurotiomycetes</taxon>
        <taxon>Chaetothyriomycetidae</taxon>
        <taxon>Chaetothyriales</taxon>
        <taxon>Trichomeriaceae</taxon>
        <taxon>Lithohypha</taxon>
    </lineage>
</organism>
<feature type="transmembrane region" description="Helical" evidence="6">
    <location>
        <begin position="167"/>
        <end position="188"/>
    </location>
</feature>
<name>A0AAN7YKK1_9EURO</name>
<dbReference type="GO" id="GO:0016020">
    <property type="term" value="C:membrane"/>
    <property type="evidence" value="ECO:0007669"/>
    <property type="project" value="UniProtKB-SubCell"/>
</dbReference>
<evidence type="ECO:0000313" key="8">
    <source>
        <dbReference type="Proteomes" id="UP001309876"/>
    </source>
</evidence>
<feature type="transmembrane region" description="Helical" evidence="6">
    <location>
        <begin position="328"/>
        <end position="347"/>
    </location>
</feature>
<dbReference type="PANTHER" id="PTHR45649">
    <property type="entry name" value="AMINO-ACID PERMEASE BAT1"/>
    <property type="match status" value="1"/>
</dbReference>
<keyword evidence="2" id="KW-0813">Transport</keyword>
<feature type="transmembrane region" description="Helical" evidence="6">
    <location>
        <begin position="445"/>
        <end position="466"/>
    </location>
</feature>
<dbReference type="Proteomes" id="UP001309876">
    <property type="component" value="Unassembled WGS sequence"/>
</dbReference>
<evidence type="ECO:0000256" key="6">
    <source>
        <dbReference type="SAM" id="Phobius"/>
    </source>
</evidence>
<feature type="transmembrane region" description="Helical" evidence="6">
    <location>
        <begin position="130"/>
        <end position="155"/>
    </location>
</feature>
<proteinExistence type="predicted"/>
<sequence>MAALPVKSVQLTVDEKNDHAVSSTAAGTNIPSDVATRVRKLFSSAQIFFFALTFMNSWEAMGTNIGVIFYNGGPRAMVWGFLIVIPGTLCQVASMSEMASVQPIAGAQYVWTHYYAPPQYRRLITWFQGWITWASWIAITAGTANVTANIIATLVTVQYPDYTPKAYHITLIMWAFCILLGMVNQYAFWLIPWVEMAAGLLHIVLFIVFVVVLSTLGQRHSSEFVFTSKSNLSGWNNDFVSFNLGIILITWGFVGFDGAVHMSEEVRKARHAVPRAMFWSIVMNSVLAFSMTLVFLYFLGPVEDVLASTYGLVPIVINATGSVRGGSAMIGCFLITVIAVFLGCIASSSRLTWAWSRDGALPQWFGYVHPRYRVPVRSLWLSLAIVMLLCLLNLGSSVAINVVISLGTFGLFQSYFVAISCMIYARSQRQVEDAGWSLGRYGWAINIVALIYTGWIGVFLVFPNYLPIDAAYFNYALPINVFVWLVAGIAWVVWARKNWGGLNQDVVEKVLADADQDYKD</sequence>